<dbReference type="STRING" id="309801.trd_0849"/>
<dbReference type="AlphaFoldDB" id="B9KZD5"/>
<keyword evidence="2" id="KW-1185">Reference proteome</keyword>
<dbReference type="EMBL" id="CP001275">
    <property type="protein sequence ID" value="ACM05404.1"/>
    <property type="molecule type" value="Genomic_DNA"/>
</dbReference>
<sequence>MVFEGVDSLAKHKVCSTSIEAIGAAPAPQSDVAIDGTNLHQEGA</sequence>
<evidence type="ECO:0000313" key="1">
    <source>
        <dbReference type="EMBL" id="ACM05404.1"/>
    </source>
</evidence>
<dbReference type="KEGG" id="tro:trd_0849"/>
<evidence type="ECO:0000313" key="2">
    <source>
        <dbReference type="Proteomes" id="UP000000447"/>
    </source>
</evidence>
<reference evidence="1 2" key="1">
    <citation type="journal article" date="2009" name="PLoS ONE">
        <title>Complete genome sequence of the aerobic CO-oxidizing thermophile Thermomicrobium roseum.</title>
        <authorList>
            <person name="Wu D."/>
            <person name="Raymond J."/>
            <person name="Wu M."/>
            <person name="Chatterji S."/>
            <person name="Ren Q."/>
            <person name="Graham J.E."/>
            <person name="Bryant D.A."/>
            <person name="Robb F."/>
            <person name="Colman A."/>
            <person name="Tallon L.J."/>
            <person name="Badger J.H."/>
            <person name="Madupu R."/>
            <person name="Ward N.L."/>
            <person name="Eisen J.A."/>
        </authorList>
    </citation>
    <scope>NUCLEOTIDE SEQUENCE [LARGE SCALE GENOMIC DNA]</scope>
    <source>
        <strain evidence="2">ATCC 27502 / DSM 5159 / P-2</strain>
    </source>
</reference>
<dbReference type="HOGENOM" id="CLU_3223235_0_0_0"/>
<dbReference type="Proteomes" id="UP000000447">
    <property type="component" value="Chromosome"/>
</dbReference>
<proteinExistence type="predicted"/>
<gene>
    <name evidence="1" type="ordered locus">trd_0849</name>
</gene>
<name>B9KZD5_THERP</name>
<organism evidence="1 2">
    <name type="scientific">Thermomicrobium roseum (strain ATCC 27502 / DSM 5159 / P-2)</name>
    <dbReference type="NCBI Taxonomy" id="309801"/>
    <lineage>
        <taxon>Bacteria</taxon>
        <taxon>Pseudomonadati</taxon>
        <taxon>Thermomicrobiota</taxon>
        <taxon>Thermomicrobia</taxon>
        <taxon>Thermomicrobiales</taxon>
        <taxon>Thermomicrobiaceae</taxon>
        <taxon>Thermomicrobium</taxon>
    </lineage>
</organism>
<protein>
    <submittedName>
        <fullName evidence="1">Uncharacterized protein</fullName>
    </submittedName>
</protein>
<accession>B9KZD5</accession>